<evidence type="ECO:0000313" key="1">
    <source>
        <dbReference type="EMBL" id="KAI8545129.1"/>
    </source>
</evidence>
<dbReference type="Proteomes" id="UP001062846">
    <property type="component" value="Chromosome 7"/>
</dbReference>
<accession>A0ACC0MW47</accession>
<evidence type="ECO:0000313" key="2">
    <source>
        <dbReference type="Proteomes" id="UP001062846"/>
    </source>
</evidence>
<protein>
    <submittedName>
        <fullName evidence="1">Uncharacterized protein</fullName>
    </submittedName>
</protein>
<comment type="caution">
    <text evidence="1">The sequence shown here is derived from an EMBL/GenBank/DDBJ whole genome shotgun (WGS) entry which is preliminary data.</text>
</comment>
<proteinExistence type="predicted"/>
<sequence>MLTQFLELTSMQQKPVLELPLGSPDTVILLSSKPPFSPAPITVNQVVRLLEHVHYALN</sequence>
<reference evidence="1" key="1">
    <citation type="submission" date="2022-02" db="EMBL/GenBank/DDBJ databases">
        <title>Plant Genome Project.</title>
        <authorList>
            <person name="Zhang R.-G."/>
        </authorList>
    </citation>
    <scope>NUCLEOTIDE SEQUENCE</scope>
    <source>
        <strain evidence="1">AT1</strain>
    </source>
</reference>
<gene>
    <name evidence="1" type="ORF">RHMOL_Rhmol07G0018600</name>
</gene>
<organism evidence="1 2">
    <name type="scientific">Rhododendron molle</name>
    <name type="common">Chinese azalea</name>
    <name type="synonym">Azalea mollis</name>
    <dbReference type="NCBI Taxonomy" id="49168"/>
    <lineage>
        <taxon>Eukaryota</taxon>
        <taxon>Viridiplantae</taxon>
        <taxon>Streptophyta</taxon>
        <taxon>Embryophyta</taxon>
        <taxon>Tracheophyta</taxon>
        <taxon>Spermatophyta</taxon>
        <taxon>Magnoliopsida</taxon>
        <taxon>eudicotyledons</taxon>
        <taxon>Gunneridae</taxon>
        <taxon>Pentapetalae</taxon>
        <taxon>asterids</taxon>
        <taxon>Ericales</taxon>
        <taxon>Ericaceae</taxon>
        <taxon>Ericoideae</taxon>
        <taxon>Rhodoreae</taxon>
        <taxon>Rhododendron</taxon>
    </lineage>
</organism>
<keyword evidence="2" id="KW-1185">Reference proteome</keyword>
<dbReference type="EMBL" id="CM046394">
    <property type="protein sequence ID" value="KAI8545129.1"/>
    <property type="molecule type" value="Genomic_DNA"/>
</dbReference>
<name>A0ACC0MW47_RHOML</name>